<gene>
    <name evidence="1" type="ORF">A3F61_03885</name>
</gene>
<dbReference type="Proteomes" id="UP000178272">
    <property type="component" value="Unassembled WGS sequence"/>
</dbReference>
<comment type="caution">
    <text evidence="1">The sequence shown here is derived from an EMBL/GenBank/DDBJ whole genome shotgun (WGS) entry which is preliminary data.</text>
</comment>
<accession>A0A1G1V5D7</accession>
<proteinExistence type="predicted"/>
<reference evidence="1 2" key="1">
    <citation type="journal article" date="2016" name="Nat. Commun.">
        <title>Thousands of microbial genomes shed light on interconnected biogeochemical processes in an aquifer system.</title>
        <authorList>
            <person name="Anantharaman K."/>
            <person name="Brown C.T."/>
            <person name="Hug L.A."/>
            <person name="Sharon I."/>
            <person name="Castelle C.J."/>
            <person name="Probst A.J."/>
            <person name="Thomas B.C."/>
            <person name="Singh A."/>
            <person name="Wilkins M.J."/>
            <person name="Karaoz U."/>
            <person name="Brodie E.L."/>
            <person name="Williams K.H."/>
            <person name="Hubbard S.S."/>
            <person name="Banfield J.F."/>
        </authorList>
    </citation>
    <scope>NUCLEOTIDE SEQUENCE [LARGE SCALE GENOMIC DNA]</scope>
</reference>
<dbReference type="STRING" id="1797517.A3F61_03885"/>
<organism evidence="1 2">
    <name type="scientific">Candidatus Blackburnbacteria bacterium RIFCSPHIGHO2_12_FULL_41_13b</name>
    <dbReference type="NCBI Taxonomy" id="1797517"/>
    <lineage>
        <taxon>Bacteria</taxon>
        <taxon>Candidatus Blackburniibacteriota</taxon>
    </lineage>
</organism>
<protein>
    <submittedName>
        <fullName evidence="1">Uncharacterized protein</fullName>
    </submittedName>
</protein>
<dbReference type="EMBL" id="MHCA01000053">
    <property type="protein sequence ID" value="OGY10600.1"/>
    <property type="molecule type" value="Genomic_DNA"/>
</dbReference>
<evidence type="ECO:0000313" key="1">
    <source>
        <dbReference type="EMBL" id="OGY10600.1"/>
    </source>
</evidence>
<evidence type="ECO:0000313" key="2">
    <source>
        <dbReference type="Proteomes" id="UP000178272"/>
    </source>
</evidence>
<sequence length="106" mass="12080">MKWDGEINQKPFSEDIKKALDLVGKIKGASENPTGVPVVVYEYPGKWWKLKGGKPVTYQVTLDPTNQAELIRFQNLAKMFEDYIKDPDKHKQIGPTLKRTFEEGNG</sequence>
<name>A0A1G1V5D7_9BACT</name>
<dbReference type="AlphaFoldDB" id="A0A1G1V5D7"/>